<evidence type="ECO:0008006" key="2">
    <source>
        <dbReference type="Google" id="ProtNLM"/>
    </source>
</evidence>
<dbReference type="PANTHER" id="PTHR18964">
    <property type="entry name" value="ROK (REPRESSOR, ORF, KINASE) FAMILY"/>
    <property type="match status" value="1"/>
</dbReference>
<dbReference type="AlphaFoldDB" id="X1MJ81"/>
<dbReference type="Gene3D" id="3.30.420.40">
    <property type="match status" value="1"/>
</dbReference>
<reference evidence="1" key="1">
    <citation type="journal article" date="2014" name="Front. Microbiol.">
        <title>High frequency of phylogenetically diverse reductive dehalogenase-homologous genes in deep subseafloor sedimentary metagenomes.</title>
        <authorList>
            <person name="Kawai M."/>
            <person name="Futagami T."/>
            <person name="Toyoda A."/>
            <person name="Takaki Y."/>
            <person name="Nishi S."/>
            <person name="Hori S."/>
            <person name="Arai W."/>
            <person name="Tsubouchi T."/>
            <person name="Morono Y."/>
            <person name="Uchiyama I."/>
            <person name="Ito T."/>
            <person name="Fujiyama A."/>
            <person name="Inagaki F."/>
            <person name="Takami H."/>
        </authorList>
    </citation>
    <scope>NUCLEOTIDE SEQUENCE</scope>
    <source>
        <strain evidence="1">Expedition CK06-06</strain>
    </source>
</reference>
<gene>
    <name evidence="1" type="ORF">S06H3_16097</name>
</gene>
<dbReference type="PANTHER" id="PTHR18964:SF149">
    <property type="entry name" value="BIFUNCTIONAL UDP-N-ACETYLGLUCOSAMINE 2-EPIMERASE_N-ACETYLMANNOSAMINE KINASE"/>
    <property type="match status" value="1"/>
</dbReference>
<dbReference type="InterPro" id="IPR000600">
    <property type="entry name" value="ROK"/>
</dbReference>
<proteinExistence type="predicted"/>
<dbReference type="CDD" id="cd23763">
    <property type="entry name" value="ASKHA_ATPase_ROK"/>
    <property type="match status" value="1"/>
</dbReference>
<protein>
    <recommendedName>
        <fullName evidence="2">ROK family protein</fullName>
    </recommendedName>
</protein>
<dbReference type="InterPro" id="IPR043129">
    <property type="entry name" value="ATPase_NBD"/>
</dbReference>
<evidence type="ECO:0000313" key="1">
    <source>
        <dbReference type="EMBL" id="GAI14770.1"/>
    </source>
</evidence>
<sequence>TYLGVGMVNLVNIFNPEMIVVGGAVANLGDLLLFPARQVVEERAFCLSAQSVRIVPARLGEEAGVYGATAFALEQPR</sequence>
<accession>X1MJ81</accession>
<feature type="non-terminal residue" evidence="1">
    <location>
        <position position="1"/>
    </location>
</feature>
<name>X1MJ81_9ZZZZ</name>
<organism evidence="1">
    <name type="scientific">marine sediment metagenome</name>
    <dbReference type="NCBI Taxonomy" id="412755"/>
    <lineage>
        <taxon>unclassified sequences</taxon>
        <taxon>metagenomes</taxon>
        <taxon>ecological metagenomes</taxon>
    </lineage>
</organism>
<comment type="caution">
    <text evidence="1">The sequence shown here is derived from an EMBL/GenBank/DDBJ whole genome shotgun (WGS) entry which is preliminary data.</text>
</comment>
<dbReference type="SUPFAM" id="SSF53067">
    <property type="entry name" value="Actin-like ATPase domain"/>
    <property type="match status" value="1"/>
</dbReference>
<dbReference type="EMBL" id="BARV01007949">
    <property type="protein sequence ID" value="GAI14770.1"/>
    <property type="molecule type" value="Genomic_DNA"/>
</dbReference>
<dbReference type="Pfam" id="PF00480">
    <property type="entry name" value="ROK"/>
    <property type="match status" value="1"/>
</dbReference>